<evidence type="ECO:0000313" key="1">
    <source>
        <dbReference type="EMBL" id="KAK4037482.1"/>
    </source>
</evidence>
<comment type="caution">
    <text evidence="1">The sequence shown here is derived from an EMBL/GenBank/DDBJ whole genome shotgun (WGS) entry which is preliminary data.</text>
</comment>
<reference evidence="1 2" key="1">
    <citation type="journal article" date="2023" name="Nucleic Acids Res.">
        <title>The hologenome of Daphnia magna reveals possible DNA methylation and microbiome-mediated evolution of the host genome.</title>
        <authorList>
            <person name="Chaturvedi A."/>
            <person name="Li X."/>
            <person name="Dhandapani V."/>
            <person name="Marshall H."/>
            <person name="Kissane S."/>
            <person name="Cuenca-Cambronero M."/>
            <person name="Asole G."/>
            <person name="Calvet F."/>
            <person name="Ruiz-Romero M."/>
            <person name="Marangio P."/>
            <person name="Guigo R."/>
            <person name="Rago D."/>
            <person name="Mirbahai L."/>
            <person name="Eastwood N."/>
            <person name="Colbourne J.K."/>
            <person name="Zhou J."/>
            <person name="Mallon E."/>
            <person name="Orsini L."/>
        </authorList>
    </citation>
    <scope>NUCLEOTIDE SEQUENCE [LARGE SCALE GENOMIC DNA]</scope>
    <source>
        <strain evidence="1">LRV0_1</strain>
    </source>
</reference>
<sequence length="140" mass="15490">MALLCGMDGLGLGNVAYRNNLAYVPAACECIRRCHWRRCSVSECDAGDRCSIPDEQIRMKNIITIPNISQFLIGNRILIYGVAIRARDKEMAHSTGRVDGVMDTSGQGWLPVNIFVVVNGVGVEFLNVILEIGARFQMRC</sequence>
<accession>A0ABR0B717</accession>
<dbReference type="EMBL" id="JAOYFB010000040">
    <property type="protein sequence ID" value="KAK4037482.1"/>
    <property type="molecule type" value="Genomic_DNA"/>
</dbReference>
<gene>
    <name evidence="1" type="ORF">OUZ56_029515</name>
</gene>
<keyword evidence="2" id="KW-1185">Reference proteome</keyword>
<proteinExistence type="predicted"/>
<organism evidence="1 2">
    <name type="scientific">Daphnia magna</name>
    <dbReference type="NCBI Taxonomy" id="35525"/>
    <lineage>
        <taxon>Eukaryota</taxon>
        <taxon>Metazoa</taxon>
        <taxon>Ecdysozoa</taxon>
        <taxon>Arthropoda</taxon>
        <taxon>Crustacea</taxon>
        <taxon>Branchiopoda</taxon>
        <taxon>Diplostraca</taxon>
        <taxon>Cladocera</taxon>
        <taxon>Anomopoda</taxon>
        <taxon>Daphniidae</taxon>
        <taxon>Daphnia</taxon>
    </lineage>
</organism>
<name>A0ABR0B717_9CRUS</name>
<protein>
    <submittedName>
        <fullName evidence="1">Uncharacterized protein</fullName>
    </submittedName>
</protein>
<dbReference type="Proteomes" id="UP001234178">
    <property type="component" value="Unassembled WGS sequence"/>
</dbReference>
<evidence type="ECO:0000313" key="2">
    <source>
        <dbReference type="Proteomes" id="UP001234178"/>
    </source>
</evidence>